<dbReference type="EMBL" id="CAEZTM010000001">
    <property type="protein sequence ID" value="CAB4560554.1"/>
    <property type="molecule type" value="Genomic_DNA"/>
</dbReference>
<accession>A0A6J6DB81</accession>
<dbReference type="AlphaFoldDB" id="A0A6J6DB81"/>
<proteinExistence type="predicted"/>
<reference evidence="1" key="1">
    <citation type="submission" date="2020-05" db="EMBL/GenBank/DDBJ databases">
        <authorList>
            <person name="Chiriac C."/>
            <person name="Salcher M."/>
            <person name="Ghai R."/>
            <person name="Kavagutti S V."/>
        </authorList>
    </citation>
    <scope>NUCLEOTIDE SEQUENCE</scope>
</reference>
<evidence type="ECO:0000313" key="1">
    <source>
        <dbReference type="EMBL" id="CAB4560554.1"/>
    </source>
</evidence>
<organism evidence="1">
    <name type="scientific">freshwater metagenome</name>
    <dbReference type="NCBI Taxonomy" id="449393"/>
    <lineage>
        <taxon>unclassified sequences</taxon>
        <taxon>metagenomes</taxon>
        <taxon>ecological metagenomes</taxon>
    </lineage>
</organism>
<name>A0A6J6DB81_9ZZZZ</name>
<gene>
    <name evidence="1" type="ORF">UFOPK1684_00053</name>
</gene>
<protein>
    <submittedName>
        <fullName evidence="1">Unannotated protein</fullName>
    </submittedName>
</protein>
<sequence>MVCRFSKAAKSLTNRYKRYGQQVRLIFRACLLAVWSKGGGFTNDY</sequence>